<evidence type="ECO:0000256" key="3">
    <source>
        <dbReference type="ARBA" id="ARBA00022989"/>
    </source>
</evidence>
<evidence type="ECO:0000256" key="1">
    <source>
        <dbReference type="ARBA" id="ARBA00004141"/>
    </source>
</evidence>
<evidence type="ECO:0000313" key="7">
    <source>
        <dbReference type="EMBL" id="PCG80008.1"/>
    </source>
</evidence>
<dbReference type="InterPro" id="IPR005828">
    <property type="entry name" value="MFS_sugar_transport-like"/>
</dbReference>
<dbReference type="PANTHER" id="PTHR24064">
    <property type="entry name" value="SOLUTE CARRIER FAMILY 22 MEMBER"/>
    <property type="match status" value="1"/>
</dbReference>
<name>A0A2A4K7U9_HELVI</name>
<dbReference type="InterPro" id="IPR036259">
    <property type="entry name" value="MFS_trans_sf"/>
</dbReference>
<dbReference type="EMBL" id="NWSH01000066">
    <property type="protein sequence ID" value="PCG80008.1"/>
    <property type="molecule type" value="Genomic_DNA"/>
</dbReference>
<reference evidence="7" key="1">
    <citation type="submission" date="2017-09" db="EMBL/GenBank/DDBJ databases">
        <title>Contemporary evolution of a Lepidopteran species, Heliothis virescens, in response to modern agricultural practices.</title>
        <authorList>
            <person name="Fritz M.L."/>
            <person name="Deyonke A.M."/>
            <person name="Papanicolaou A."/>
            <person name="Micinski S."/>
            <person name="Westbrook J."/>
            <person name="Gould F."/>
        </authorList>
    </citation>
    <scope>NUCLEOTIDE SEQUENCE [LARGE SCALE GENOMIC DNA]</scope>
    <source>
        <strain evidence="7">HvINT-</strain>
        <tissue evidence="7">Whole body</tissue>
    </source>
</reference>
<organism evidence="7">
    <name type="scientific">Heliothis virescens</name>
    <name type="common">Tobacco budworm moth</name>
    <dbReference type="NCBI Taxonomy" id="7102"/>
    <lineage>
        <taxon>Eukaryota</taxon>
        <taxon>Metazoa</taxon>
        <taxon>Ecdysozoa</taxon>
        <taxon>Arthropoda</taxon>
        <taxon>Hexapoda</taxon>
        <taxon>Insecta</taxon>
        <taxon>Pterygota</taxon>
        <taxon>Neoptera</taxon>
        <taxon>Endopterygota</taxon>
        <taxon>Lepidoptera</taxon>
        <taxon>Glossata</taxon>
        <taxon>Ditrysia</taxon>
        <taxon>Noctuoidea</taxon>
        <taxon>Noctuidae</taxon>
        <taxon>Heliothinae</taxon>
        <taxon>Heliothis</taxon>
    </lineage>
</organism>
<feature type="transmembrane region" description="Helical" evidence="5">
    <location>
        <begin position="214"/>
        <end position="236"/>
    </location>
</feature>
<gene>
    <name evidence="7" type="ORF">B5V51_12387</name>
</gene>
<dbReference type="SUPFAM" id="SSF103473">
    <property type="entry name" value="MFS general substrate transporter"/>
    <property type="match status" value="1"/>
</dbReference>
<dbReference type="InterPro" id="IPR020846">
    <property type="entry name" value="MFS_dom"/>
</dbReference>
<dbReference type="PROSITE" id="PS50850">
    <property type="entry name" value="MFS"/>
    <property type="match status" value="1"/>
</dbReference>
<dbReference type="Pfam" id="PF00083">
    <property type="entry name" value="Sugar_tr"/>
    <property type="match status" value="1"/>
</dbReference>
<feature type="transmembrane region" description="Helical" evidence="5">
    <location>
        <begin position="20"/>
        <end position="41"/>
    </location>
</feature>
<keyword evidence="2 5" id="KW-0812">Transmembrane</keyword>
<protein>
    <recommendedName>
        <fullName evidence="6">Major facilitator superfamily (MFS) profile domain-containing protein</fullName>
    </recommendedName>
</protein>
<keyword evidence="4 5" id="KW-0472">Membrane</keyword>
<feature type="transmembrane region" description="Helical" evidence="5">
    <location>
        <begin position="272"/>
        <end position="293"/>
    </location>
</feature>
<evidence type="ECO:0000256" key="5">
    <source>
        <dbReference type="SAM" id="Phobius"/>
    </source>
</evidence>
<comment type="subcellular location">
    <subcellularLocation>
        <location evidence="1">Membrane</location>
        <topology evidence="1">Multi-pass membrane protein</topology>
    </subcellularLocation>
</comment>
<dbReference type="AlphaFoldDB" id="A0A2A4K7U9"/>
<comment type="caution">
    <text evidence="7">The sequence shown here is derived from an EMBL/GenBank/DDBJ whole genome shotgun (WGS) entry which is preliminary data.</text>
</comment>
<feature type="domain" description="Major facilitator superfamily (MFS) profile" evidence="6">
    <location>
        <begin position="133"/>
        <end position="312"/>
    </location>
</feature>
<feature type="transmembrane region" description="Helical" evidence="5">
    <location>
        <begin position="242"/>
        <end position="260"/>
    </location>
</feature>
<dbReference type="Gene3D" id="1.20.1250.20">
    <property type="entry name" value="MFS general substrate transporter like domains"/>
    <property type="match status" value="1"/>
</dbReference>
<dbReference type="GO" id="GO:0022857">
    <property type="term" value="F:transmembrane transporter activity"/>
    <property type="evidence" value="ECO:0007669"/>
    <property type="project" value="InterPro"/>
</dbReference>
<sequence length="312" mass="35281">MTWTKELDEAATLATKSGHWHVVLFYLLCGLAAIPTSFLVFSQVFTNATPEHWCAPPPQLQHLGLSDELLRTLTVPGEHGVYESCRAYDIDADELREALQRYVEERTVTIKEGNEFQSVKIYQLIAVSKRLQTHLIANISSAVLSVRRNTTSPCSYGWKFSSQQYQDTLVTDFSLVCDMDWLPRMCNTLFWVGSIFGNVFFGWMSDRYGRRPTILLMVFLEVPLAIASSFAKSYWVYVGLRVAGGLFFPALYQLPFILALELMPPGQRNHTGIVVGMLFAGGMCLLSLLAYAVQDWYHLSLVTTFPFILLYG</sequence>
<keyword evidence="3 5" id="KW-1133">Transmembrane helix</keyword>
<dbReference type="STRING" id="7102.A0A2A4K7U9"/>
<evidence type="ECO:0000256" key="4">
    <source>
        <dbReference type="ARBA" id="ARBA00023136"/>
    </source>
</evidence>
<evidence type="ECO:0000256" key="2">
    <source>
        <dbReference type="ARBA" id="ARBA00022692"/>
    </source>
</evidence>
<proteinExistence type="predicted"/>
<evidence type="ECO:0000259" key="6">
    <source>
        <dbReference type="PROSITE" id="PS50850"/>
    </source>
</evidence>
<accession>A0A2A4K7U9</accession>
<dbReference type="GO" id="GO:0016020">
    <property type="term" value="C:membrane"/>
    <property type="evidence" value="ECO:0007669"/>
    <property type="project" value="UniProtKB-SubCell"/>
</dbReference>